<comment type="subcellular location">
    <subcellularLocation>
        <location evidence="1">Membrane</location>
        <topology evidence="1">Multi-pass membrane protein</topology>
    </subcellularLocation>
</comment>
<evidence type="ECO:0000313" key="13">
    <source>
        <dbReference type="EMBL" id="CAE0461605.1"/>
    </source>
</evidence>
<keyword evidence="7 10" id="KW-0472">Membrane</keyword>
<evidence type="ECO:0000256" key="9">
    <source>
        <dbReference type="ARBA" id="ARBA00023284"/>
    </source>
</evidence>
<dbReference type="PANTHER" id="PTHR34573:SF1">
    <property type="entry name" value="VITAMIN K EPOXIDE REDUCTASE DOMAIN-CONTAINING PROTEIN"/>
    <property type="match status" value="1"/>
</dbReference>
<dbReference type="CDD" id="cd12916">
    <property type="entry name" value="VKOR_1"/>
    <property type="match status" value="1"/>
</dbReference>
<dbReference type="Pfam" id="PF07884">
    <property type="entry name" value="VKOR"/>
    <property type="match status" value="1"/>
</dbReference>
<evidence type="ECO:0000256" key="2">
    <source>
        <dbReference type="ARBA" id="ARBA00006214"/>
    </source>
</evidence>
<feature type="transmembrane region" description="Helical" evidence="10">
    <location>
        <begin position="228"/>
        <end position="248"/>
    </location>
</feature>
<sequence>MIRESSIVYLTAAWVVLAQHSAAAFQISPLGSTISTGPSRRPATFSSKSNANFGGVSSSSVIFSPLYSSAGGDNNNDGEVRSVSTDVDVWGSSSMSRKAIAGLSTIGMVETGYLSYLKLYTADGISKICGDEGDVAASSLSSCSSVLNSPYATIQLGDLNLPLTLVGCAAYAITALLAAVPLLILSDEEDGSSSSYENNRIAILCTTTAMATFSSFLLSLLFNTLHQSCPFCLLSAALSISMGFTAWISGALPMNRRQDGVKFGLGSFFTTTLAALALFLSVDEVAMQAYKSELIMAGNGLSNNVVAQAKSDAEPKKDIPAPPITATSSARALKIGADLKTLDAKMYGAYWCSHCFEQKQRLGKEAYYGNVQYVECSKEGLNSGAAFCKEQKVPGYPTWEIGGKQFPGDMYLDELEDIIKDVKSKQM</sequence>
<keyword evidence="4" id="KW-0874">Quinone</keyword>
<evidence type="ECO:0000256" key="5">
    <source>
        <dbReference type="ARBA" id="ARBA00022989"/>
    </source>
</evidence>
<keyword evidence="11" id="KW-0732">Signal</keyword>
<feature type="chain" id="PRO_5031438859" description="Vitamin K epoxide reductase domain-containing protein" evidence="11">
    <location>
        <begin position="25"/>
        <end position="427"/>
    </location>
</feature>
<evidence type="ECO:0000256" key="10">
    <source>
        <dbReference type="SAM" id="Phobius"/>
    </source>
</evidence>
<feature type="domain" description="Vitamin K epoxide reductase" evidence="12">
    <location>
        <begin position="93"/>
        <end position="250"/>
    </location>
</feature>
<keyword evidence="5 10" id="KW-1133">Transmembrane helix</keyword>
<dbReference type="Gene3D" id="1.20.1440.130">
    <property type="entry name" value="VKOR domain"/>
    <property type="match status" value="1"/>
</dbReference>
<evidence type="ECO:0000256" key="8">
    <source>
        <dbReference type="ARBA" id="ARBA00023157"/>
    </source>
</evidence>
<dbReference type="InterPro" id="IPR038354">
    <property type="entry name" value="VKOR_sf"/>
</dbReference>
<evidence type="ECO:0000256" key="4">
    <source>
        <dbReference type="ARBA" id="ARBA00022719"/>
    </source>
</evidence>
<proteinExistence type="inferred from homology"/>
<gene>
    <name evidence="13" type="ORF">CDEB00056_LOCUS6446</name>
</gene>
<evidence type="ECO:0000256" key="11">
    <source>
        <dbReference type="SAM" id="SignalP"/>
    </source>
</evidence>
<comment type="similarity">
    <text evidence="2">Belongs to the VKOR family.</text>
</comment>
<dbReference type="GO" id="GO:0016020">
    <property type="term" value="C:membrane"/>
    <property type="evidence" value="ECO:0007669"/>
    <property type="project" value="UniProtKB-SubCell"/>
</dbReference>
<feature type="transmembrane region" description="Helical" evidence="10">
    <location>
        <begin position="163"/>
        <end position="185"/>
    </location>
</feature>
<evidence type="ECO:0000256" key="3">
    <source>
        <dbReference type="ARBA" id="ARBA00022692"/>
    </source>
</evidence>
<feature type="transmembrane region" description="Helical" evidence="10">
    <location>
        <begin position="260"/>
        <end position="282"/>
    </location>
</feature>
<organism evidence="13">
    <name type="scientific">Chaetoceros debilis</name>
    <dbReference type="NCBI Taxonomy" id="122233"/>
    <lineage>
        <taxon>Eukaryota</taxon>
        <taxon>Sar</taxon>
        <taxon>Stramenopiles</taxon>
        <taxon>Ochrophyta</taxon>
        <taxon>Bacillariophyta</taxon>
        <taxon>Coscinodiscophyceae</taxon>
        <taxon>Chaetocerotophycidae</taxon>
        <taxon>Chaetocerotales</taxon>
        <taxon>Chaetocerotaceae</taxon>
        <taxon>Chaetoceros</taxon>
    </lineage>
</organism>
<feature type="transmembrane region" description="Helical" evidence="10">
    <location>
        <begin position="201"/>
        <end position="222"/>
    </location>
</feature>
<keyword evidence="3 10" id="KW-0812">Transmembrane</keyword>
<protein>
    <recommendedName>
        <fullName evidence="12">Vitamin K epoxide reductase domain-containing protein</fullName>
    </recommendedName>
</protein>
<dbReference type="GO" id="GO:0048038">
    <property type="term" value="F:quinone binding"/>
    <property type="evidence" value="ECO:0007669"/>
    <property type="project" value="UniProtKB-KW"/>
</dbReference>
<dbReference type="InterPro" id="IPR036249">
    <property type="entry name" value="Thioredoxin-like_sf"/>
</dbReference>
<keyword evidence="6" id="KW-0560">Oxidoreductase</keyword>
<name>A0A7S3Q0V2_9STRA</name>
<dbReference type="GO" id="GO:0016491">
    <property type="term" value="F:oxidoreductase activity"/>
    <property type="evidence" value="ECO:0007669"/>
    <property type="project" value="UniProtKB-KW"/>
</dbReference>
<dbReference type="SMART" id="SM00756">
    <property type="entry name" value="VKc"/>
    <property type="match status" value="1"/>
</dbReference>
<evidence type="ECO:0000256" key="6">
    <source>
        <dbReference type="ARBA" id="ARBA00023002"/>
    </source>
</evidence>
<keyword evidence="9" id="KW-0676">Redox-active center</keyword>
<reference evidence="13" key="1">
    <citation type="submission" date="2021-01" db="EMBL/GenBank/DDBJ databases">
        <authorList>
            <person name="Corre E."/>
            <person name="Pelletier E."/>
            <person name="Niang G."/>
            <person name="Scheremetjew M."/>
            <person name="Finn R."/>
            <person name="Kale V."/>
            <person name="Holt S."/>
            <person name="Cochrane G."/>
            <person name="Meng A."/>
            <person name="Brown T."/>
            <person name="Cohen L."/>
        </authorList>
    </citation>
    <scope>NUCLEOTIDE SEQUENCE</scope>
    <source>
        <strain evidence="13">MM31A-1</strain>
    </source>
</reference>
<keyword evidence="8" id="KW-1015">Disulfide bond</keyword>
<evidence type="ECO:0000259" key="12">
    <source>
        <dbReference type="SMART" id="SM00756"/>
    </source>
</evidence>
<evidence type="ECO:0000256" key="1">
    <source>
        <dbReference type="ARBA" id="ARBA00004141"/>
    </source>
</evidence>
<evidence type="ECO:0000256" key="7">
    <source>
        <dbReference type="ARBA" id="ARBA00023136"/>
    </source>
</evidence>
<dbReference type="InterPro" id="IPR044698">
    <property type="entry name" value="VKOR/LTO1"/>
</dbReference>
<dbReference type="PANTHER" id="PTHR34573">
    <property type="entry name" value="VKC DOMAIN-CONTAINING PROTEIN"/>
    <property type="match status" value="1"/>
</dbReference>
<dbReference type="InterPro" id="IPR012932">
    <property type="entry name" value="VKOR"/>
</dbReference>
<dbReference type="AlphaFoldDB" id="A0A7S3Q0V2"/>
<dbReference type="SUPFAM" id="SSF52833">
    <property type="entry name" value="Thioredoxin-like"/>
    <property type="match status" value="1"/>
</dbReference>
<feature type="signal peptide" evidence="11">
    <location>
        <begin position="1"/>
        <end position="24"/>
    </location>
</feature>
<dbReference type="EMBL" id="HBIO01008436">
    <property type="protein sequence ID" value="CAE0461605.1"/>
    <property type="molecule type" value="Transcribed_RNA"/>
</dbReference>
<accession>A0A7S3Q0V2</accession>
<dbReference type="Gene3D" id="3.40.30.10">
    <property type="entry name" value="Glutaredoxin"/>
    <property type="match status" value="1"/>
</dbReference>